<evidence type="ECO:0000256" key="3">
    <source>
        <dbReference type="ARBA" id="ARBA00022801"/>
    </source>
</evidence>
<dbReference type="Proteomes" id="UP000323917">
    <property type="component" value="Chromosome"/>
</dbReference>
<evidence type="ECO:0000313" key="8">
    <source>
        <dbReference type="Proteomes" id="UP000323917"/>
    </source>
</evidence>
<keyword evidence="3" id="KW-0378">Hydrolase</keyword>
<feature type="signal peptide" evidence="5">
    <location>
        <begin position="1"/>
        <end position="21"/>
    </location>
</feature>
<feature type="region of interest" description="Disordered" evidence="4">
    <location>
        <begin position="163"/>
        <end position="182"/>
    </location>
</feature>
<gene>
    <name evidence="7" type="ORF">Pr1d_21630</name>
</gene>
<evidence type="ECO:0000259" key="6">
    <source>
        <dbReference type="Pfam" id="PF22244"/>
    </source>
</evidence>
<dbReference type="InterPro" id="IPR054579">
    <property type="entry name" value="GCE-like_dom"/>
</dbReference>
<reference evidence="7 8" key="1">
    <citation type="submission" date="2019-08" db="EMBL/GenBank/DDBJ databases">
        <title>Deep-cultivation of Planctomycetes and their phenomic and genomic characterization uncovers novel biology.</title>
        <authorList>
            <person name="Wiegand S."/>
            <person name="Jogler M."/>
            <person name="Boedeker C."/>
            <person name="Pinto D."/>
            <person name="Vollmers J."/>
            <person name="Rivas-Marin E."/>
            <person name="Kohn T."/>
            <person name="Peeters S.H."/>
            <person name="Heuer A."/>
            <person name="Rast P."/>
            <person name="Oberbeckmann S."/>
            <person name="Bunk B."/>
            <person name="Jeske O."/>
            <person name="Meyerdierks A."/>
            <person name="Storesund J.E."/>
            <person name="Kallscheuer N."/>
            <person name="Luecker S."/>
            <person name="Lage O.M."/>
            <person name="Pohl T."/>
            <person name="Merkel B.J."/>
            <person name="Hornburger P."/>
            <person name="Mueller R.-W."/>
            <person name="Bruemmer F."/>
            <person name="Labrenz M."/>
            <person name="Spormann A.M."/>
            <person name="Op den Camp H."/>
            <person name="Overmann J."/>
            <person name="Amann R."/>
            <person name="Jetten M.S.M."/>
            <person name="Mascher T."/>
            <person name="Medema M.H."/>
            <person name="Devos D.P."/>
            <person name="Kaster A.-K."/>
            <person name="Ovreas L."/>
            <person name="Rohde M."/>
            <person name="Galperin M.Y."/>
            <person name="Jogler C."/>
        </authorList>
    </citation>
    <scope>NUCLEOTIDE SEQUENCE [LARGE SCALE GENOMIC DNA]</scope>
    <source>
        <strain evidence="7 8">Pr1d</strain>
    </source>
</reference>
<evidence type="ECO:0000256" key="2">
    <source>
        <dbReference type="ARBA" id="ARBA00022729"/>
    </source>
</evidence>
<dbReference type="Gene3D" id="3.40.50.1820">
    <property type="entry name" value="alpha/beta hydrolase"/>
    <property type="match status" value="1"/>
</dbReference>
<keyword evidence="1" id="KW-0719">Serine esterase</keyword>
<evidence type="ECO:0000313" key="7">
    <source>
        <dbReference type="EMBL" id="QEG34875.1"/>
    </source>
</evidence>
<feature type="chain" id="PRO_5022695095" description="4-O-methyl-glucuronoyl methylesterase-like domain-containing protein" evidence="5">
    <location>
        <begin position="22"/>
        <end position="421"/>
    </location>
</feature>
<dbReference type="SUPFAM" id="SSF53474">
    <property type="entry name" value="alpha/beta-Hydrolases"/>
    <property type="match status" value="1"/>
</dbReference>
<dbReference type="InterPro" id="IPR029058">
    <property type="entry name" value="AB_hydrolase_fold"/>
</dbReference>
<dbReference type="Pfam" id="PF22244">
    <property type="entry name" value="GCE_fung"/>
    <property type="match status" value="1"/>
</dbReference>
<dbReference type="EMBL" id="CP042913">
    <property type="protein sequence ID" value="QEG34875.1"/>
    <property type="molecule type" value="Genomic_DNA"/>
</dbReference>
<feature type="domain" description="4-O-methyl-glucuronoyl methylesterase-like" evidence="6">
    <location>
        <begin position="215"/>
        <end position="371"/>
    </location>
</feature>
<keyword evidence="8" id="KW-1185">Reference proteome</keyword>
<proteinExistence type="predicted"/>
<dbReference type="AlphaFoldDB" id="A0A5B9QBD1"/>
<organism evidence="7 8">
    <name type="scientific">Bythopirellula goksoeyrii</name>
    <dbReference type="NCBI Taxonomy" id="1400387"/>
    <lineage>
        <taxon>Bacteria</taxon>
        <taxon>Pseudomonadati</taxon>
        <taxon>Planctomycetota</taxon>
        <taxon>Planctomycetia</taxon>
        <taxon>Pirellulales</taxon>
        <taxon>Lacipirellulaceae</taxon>
        <taxon>Bythopirellula</taxon>
    </lineage>
</organism>
<evidence type="ECO:0000256" key="1">
    <source>
        <dbReference type="ARBA" id="ARBA00022487"/>
    </source>
</evidence>
<keyword evidence="2 5" id="KW-0732">Signal</keyword>
<accession>A0A5B9QBD1</accession>
<dbReference type="GO" id="GO:0052689">
    <property type="term" value="F:carboxylic ester hydrolase activity"/>
    <property type="evidence" value="ECO:0007669"/>
    <property type="project" value="UniProtKB-KW"/>
</dbReference>
<dbReference type="KEGG" id="bgok:Pr1d_21630"/>
<name>A0A5B9QBD1_9BACT</name>
<dbReference type="RefSeq" id="WP_238476680.1">
    <property type="nucleotide sequence ID" value="NZ_CP042913.1"/>
</dbReference>
<evidence type="ECO:0000256" key="4">
    <source>
        <dbReference type="SAM" id="MobiDB-lite"/>
    </source>
</evidence>
<protein>
    <recommendedName>
        <fullName evidence="6">4-O-methyl-glucuronoyl methylesterase-like domain-containing protein</fullName>
    </recommendedName>
</protein>
<feature type="compositionally biased region" description="Basic and acidic residues" evidence="4">
    <location>
        <begin position="163"/>
        <end position="176"/>
    </location>
</feature>
<evidence type="ECO:0000256" key="5">
    <source>
        <dbReference type="SAM" id="SignalP"/>
    </source>
</evidence>
<sequence length="421" mass="47287" precursor="true">MSTKSIIFALLVMISIKPAFAEPEDFNYDETKVPSFTLPDLLTLENGDRVSDAETWKNKRRAEIVELLEKHVYGRAPTGESGLHFGEVEIDDNALGGTAVRKQVKLWFDGNDQELVADLLIYLPKHAEGPVPIFLGLNFAGNHAVADDPDIWLPTSWVPDRDNGTVEDNHATDKGRGSQSSRWPIQETLSRGYAVATIYCGDIDPDFDDGFQNGVHALFDNDDQWGTIAAWAWGLSRALDYFEEDSDIDHSRTAVLGHSRLGKAALWAGARDERFALVISNESGCGGAALSRRRFGETVERINTRFPHWFCKNFHKYNDNEDELPVDQHMLCALIAPRPLYIASAEGDLWADPRGEFLSLQYASPVYELLGKNGLSNRDMPAVNEPISTDVAYHIRSGKHDITLYDWQRYLDFADQQLRAR</sequence>